<protein>
    <submittedName>
        <fullName evidence="3">G_PROTEIN_RECEP_F2_4 domain-containing protein</fullName>
    </submittedName>
</protein>
<organism evidence="2 3">
    <name type="scientific">Panagrellus redivivus</name>
    <name type="common">Microworm</name>
    <dbReference type="NCBI Taxonomy" id="6233"/>
    <lineage>
        <taxon>Eukaryota</taxon>
        <taxon>Metazoa</taxon>
        <taxon>Ecdysozoa</taxon>
        <taxon>Nematoda</taxon>
        <taxon>Chromadorea</taxon>
        <taxon>Rhabditida</taxon>
        <taxon>Tylenchina</taxon>
        <taxon>Panagrolaimomorpha</taxon>
        <taxon>Panagrolaimoidea</taxon>
        <taxon>Panagrolaimidae</taxon>
        <taxon>Panagrellus</taxon>
    </lineage>
</organism>
<dbReference type="WBParaSite" id="Pan_g20501.t1">
    <property type="protein sequence ID" value="Pan_g20501.t1"/>
    <property type="gene ID" value="Pan_g20501"/>
</dbReference>
<keyword evidence="1" id="KW-1133">Transmembrane helix</keyword>
<feature type="transmembrane region" description="Helical" evidence="1">
    <location>
        <begin position="12"/>
        <end position="37"/>
    </location>
</feature>
<evidence type="ECO:0000313" key="2">
    <source>
        <dbReference type="Proteomes" id="UP000492821"/>
    </source>
</evidence>
<sequence>MPLGEKQTHLDRIVAALLIIGILVSIASVTLAVIFYTRYLGICCTKMSTTDATLFNVLLGLTWMTTFIWGTAVIVFWTMMPHRIAVAKDAEVSVTQKPGRGFFLAIGSMATSFWSIPFAVSLELVLQKIDFY</sequence>
<accession>A0A7E4ZVX7</accession>
<dbReference type="AlphaFoldDB" id="A0A7E4ZVX7"/>
<keyword evidence="1" id="KW-0812">Transmembrane</keyword>
<name>A0A7E4ZVX7_PANRE</name>
<evidence type="ECO:0000313" key="3">
    <source>
        <dbReference type="WBParaSite" id="Pan_g20501.t1"/>
    </source>
</evidence>
<feature type="transmembrane region" description="Helical" evidence="1">
    <location>
        <begin position="101"/>
        <end position="122"/>
    </location>
</feature>
<proteinExistence type="predicted"/>
<feature type="transmembrane region" description="Helical" evidence="1">
    <location>
        <begin position="57"/>
        <end position="80"/>
    </location>
</feature>
<reference evidence="2" key="1">
    <citation type="journal article" date="2013" name="Genetics">
        <title>The draft genome and transcriptome of Panagrellus redivivus are shaped by the harsh demands of a free-living lifestyle.</title>
        <authorList>
            <person name="Srinivasan J."/>
            <person name="Dillman A.R."/>
            <person name="Macchietto M.G."/>
            <person name="Heikkinen L."/>
            <person name="Lakso M."/>
            <person name="Fracchia K.M."/>
            <person name="Antoshechkin I."/>
            <person name="Mortazavi A."/>
            <person name="Wong G."/>
            <person name="Sternberg P.W."/>
        </authorList>
    </citation>
    <scope>NUCLEOTIDE SEQUENCE [LARGE SCALE GENOMIC DNA]</scope>
    <source>
        <strain evidence="2">MT8872</strain>
    </source>
</reference>
<reference evidence="3" key="2">
    <citation type="submission" date="2020-10" db="UniProtKB">
        <authorList>
            <consortium name="WormBaseParasite"/>
        </authorList>
    </citation>
    <scope>IDENTIFICATION</scope>
</reference>
<dbReference type="Proteomes" id="UP000492821">
    <property type="component" value="Unassembled WGS sequence"/>
</dbReference>
<evidence type="ECO:0000256" key="1">
    <source>
        <dbReference type="SAM" id="Phobius"/>
    </source>
</evidence>
<keyword evidence="1" id="KW-0472">Membrane</keyword>
<keyword evidence="2" id="KW-1185">Reference proteome</keyword>